<sequence length="138" mass="15217">MGGICRKEIKRFGGDVMISRVYTGVCVWPGRWTAREGEEKENLSILNPETRSLLARAKNRRIGAYIVDAVSLSIAPIVRVSPFTNKPKIPKGCGERCGGEMGSLDAVSLEILFPSIAAPQMFCSLESFLFYFLPSLMV</sequence>
<reference evidence="1 2" key="1">
    <citation type="submission" date="2021-06" db="EMBL/GenBank/DDBJ databases">
        <title>Caerostris extrusa draft genome.</title>
        <authorList>
            <person name="Kono N."/>
            <person name="Arakawa K."/>
        </authorList>
    </citation>
    <scope>NUCLEOTIDE SEQUENCE [LARGE SCALE GENOMIC DNA]</scope>
</reference>
<dbReference type="AlphaFoldDB" id="A0AAV4NEL7"/>
<keyword evidence="2" id="KW-1185">Reference proteome</keyword>
<dbReference type="Proteomes" id="UP001054945">
    <property type="component" value="Unassembled WGS sequence"/>
</dbReference>
<organism evidence="1 2">
    <name type="scientific">Caerostris extrusa</name>
    <name type="common">Bark spider</name>
    <name type="synonym">Caerostris bankana</name>
    <dbReference type="NCBI Taxonomy" id="172846"/>
    <lineage>
        <taxon>Eukaryota</taxon>
        <taxon>Metazoa</taxon>
        <taxon>Ecdysozoa</taxon>
        <taxon>Arthropoda</taxon>
        <taxon>Chelicerata</taxon>
        <taxon>Arachnida</taxon>
        <taxon>Araneae</taxon>
        <taxon>Araneomorphae</taxon>
        <taxon>Entelegynae</taxon>
        <taxon>Araneoidea</taxon>
        <taxon>Araneidae</taxon>
        <taxon>Caerostris</taxon>
    </lineage>
</organism>
<dbReference type="EMBL" id="BPLR01003273">
    <property type="protein sequence ID" value="GIX82928.1"/>
    <property type="molecule type" value="Genomic_DNA"/>
</dbReference>
<proteinExistence type="predicted"/>
<evidence type="ECO:0000313" key="2">
    <source>
        <dbReference type="Proteomes" id="UP001054945"/>
    </source>
</evidence>
<evidence type="ECO:0000313" key="1">
    <source>
        <dbReference type="EMBL" id="GIX82928.1"/>
    </source>
</evidence>
<comment type="caution">
    <text evidence="1">The sequence shown here is derived from an EMBL/GenBank/DDBJ whole genome shotgun (WGS) entry which is preliminary data.</text>
</comment>
<gene>
    <name evidence="1" type="ORF">CEXT_710721</name>
</gene>
<protein>
    <submittedName>
        <fullName evidence="1">Uncharacterized protein</fullName>
    </submittedName>
</protein>
<name>A0AAV4NEL7_CAEEX</name>
<accession>A0AAV4NEL7</accession>